<keyword evidence="12" id="KW-1185">Reference proteome</keyword>
<dbReference type="Proteomes" id="UP000035301">
    <property type="component" value="Unassembled WGS sequence"/>
</dbReference>
<gene>
    <name evidence="11" type="ORF">SZ63_11995</name>
</gene>
<comment type="cofactor">
    <cofactor evidence="1">
        <name>[4Fe-4S] cluster</name>
        <dbReference type="ChEBI" id="CHEBI:49883"/>
    </cofactor>
</comment>
<dbReference type="RefSeq" id="WP_048185706.1">
    <property type="nucleotide sequence ID" value="NZ_JXOJ01000008.1"/>
</dbReference>
<dbReference type="PANTHER" id="PTHR30573:SF0">
    <property type="entry name" value="QUINOLINATE SYNTHASE, CHLOROPLASTIC"/>
    <property type="match status" value="1"/>
</dbReference>
<dbReference type="SUPFAM" id="SSF142754">
    <property type="entry name" value="NadA-like"/>
    <property type="match status" value="1"/>
</dbReference>
<dbReference type="InterPro" id="IPR003473">
    <property type="entry name" value="NadA"/>
</dbReference>
<dbReference type="PANTHER" id="PTHR30573">
    <property type="entry name" value="QUINOLINATE SYNTHETASE A"/>
    <property type="match status" value="1"/>
</dbReference>
<dbReference type="InterPro" id="IPR036094">
    <property type="entry name" value="NadA_sf"/>
</dbReference>
<dbReference type="Gene3D" id="3.40.50.10800">
    <property type="entry name" value="NadA-like"/>
    <property type="match status" value="3"/>
</dbReference>
<evidence type="ECO:0000256" key="4">
    <source>
        <dbReference type="ARBA" id="ARBA00022485"/>
    </source>
</evidence>
<dbReference type="STRING" id="1550566.SZ63_11995"/>
<dbReference type="EC" id="2.5.1.72" evidence="3 10"/>
<evidence type="ECO:0000256" key="6">
    <source>
        <dbReference type="ARBA" id="ARBA00022679"/>
    </source>
</evidence>
<evidence type="ECO:0000256" key="10">
    <source>
        <dbReference type="NCBIfam" id="TIGR00550"/>
    </source>
</evidence>
<protein>
    <recommendedName>
        <fullName evidence="3 10">Quinolinate synthase</fullName>
        <ecNumber evidence="3 10">2.5.1.72</ecNumber>
    </recommendedName>
</protein>
<comment type="caution">
    <text evidence="11">The sequence shown here is derived from an EMBL/GenBank/DDBJ whole genome shotgun (WGS) entry which is preliminary data.</text>
</comment>
<evidence type="ECO:0000313" key="12">
    <source>
        <dbReference type="Proteomes" id="UP000035301"/>
    </source>
</evidence>
<keyword evidence="4" id="KW-0004">4Fe-4S</keyword>
<dbReference type="GO" id="GO:0034628">
    <property type="term" value="P:'de novo' NAD+ biosynthetic process from L-aspartate"/>
    <property type="evidence" value="ECO:0007669"/>
    <property type="project" value="TreeGrafter"/>
</dbReference>
<evidence type="ECO:0000256" key="7">
    <source>
        <dbReference type="ARBA" id="ARBA00022723"/>
    </source>
</evidence>
<dbReference type="GO" id="GO:0046872">
    <property type="term" value="F:metal ion binding"/>
    <property type="evidence" value="ECO:0007669"/>
    <property type="project" value="UniProtKB-KW"/>
</dbReference>
<keyword evidence="9" id="KW-0411">Iron-sulfur</keyword>
<keyword evidence="7" id="KW-0479">Metal-binding</keyword>
<dbReference type="GO" id="GO:0008987">
    <property type="term" value="F:quinolinate synthetase A activity"/>
    <property type="evidence" value="ECO:0007669"/>
    <property type="project" value="UniProtKB-UniRule"/>
</dbReference>
<dbReference type="EMBL" id="JXOJ01000008">
    <property type="protein sequence ID" value="KLK87300.1"/>
    <property type="molecule type" value="Genomic_DNA"/>
</dbReference>
<proteinExistence type="predicted"/>
<evidence type="ECO:0000256" key="5">
    <source>
        <dbReference type="ARBA" id="ARBA00022642"/>
    </source>
</evidence>
<reference evidence="11 12" key="1">
    <citation type="journal article" date="2015" name="Int. J. Syst. Evol. Microbiol.">
        <title>Methanoculleus sediminis sp. nov., a methanogen from sediments near a submarine mud volcano.</title>
        <authorList>
            <person name="Chen S.C."/>
            <person name="Chen M.F."/>
            <person name="Lai M.C."/>
            <person name="Weng C.Y."/>
            <person name="Wu S.Y."/>
            <person name="Lin S."/>
            <person name="Yang T.F."/>
            <person name="Chen P.C."/>
        </authorList>
    </citation>
    <scope>NUCLEOTIDE SEQUENCE [LARGE SCALE GENOMIC DNA]</scope>
    <source>
        <strain evidence="11 12">S3Fa</strain>
    </source>
</reference>
<evidence type="ECO:0000256" key="2">
    <source>
        <dbReference type="ARBA" id="ARBA00005065"/>
    </source>
</evidence>
<evidence type="ECO:0000256" key="9">
    <source>
        <dbReference type="ARBA" id="ARBA00023014"/>
    </source>
</evidence>
<dbReference type="NCBIfam" id="TIGR00550">
    <property type="entry name" value="nadA"/>
    <property type="match status" value="1"/>
</dbReference>
<dbReference type="UniPathway" id="UPA00253">
    <property type="reaction ID" value="UER00327"/>
</dbReference>
<dbReference type="NCBIfam" id="NF006878">
    <property type="entry name" value="PRK09375.1-2"/>
    <property type="match status" value="1"/>
</dbReference>
<dbReference type="AlphaFoldDB" id="A0A0H1QWK5"/>
<evidence type="ECO:0000256" key="8">
    <source>
        <dbReference type="ARBA" id="ARBA00023004"/>
    </source>
</evidence>
<sequence length="298" mass="32607">MEKEIRALKAGKNAVVMAHNYQPMEIQGLADVVGDSLELAVKAKETAADLIVVCGVRFMAETAKILNPDRKVVIPVEDAGCPLADFLTPEMIREARRQHPEAAVVVYVNSTAESKALADITCTSANAVRVVRSLPNDTILFGPDANLAAYVQRELPEKTIVPLPPGGHCYVHTGFTLADVEAARKKGGRIVCHPECPPEIQEQADRIASTGGMVRDAAAGGNEPWWVFTEREMASRLRVLYPGRVFYEKPEAVCADMKKISLEDLRRALESEEHEVVLPGEVMDRARRAIERMIAVGA</sequence>
<evidence type="ECO:0000256" key="3">
    <source>
        <dbReference type="ARBA" id="ARBA00012669"/>
    </source>
</evidence>
<dbReference type="OrthoDB" id="5931at2157"/>
<dbReference type="GO" id="GO:0051539">
    <property type="term" value="F:4 iron, 4 sulfur cluster binding"/>
    <property type="evidence" value="ECO:0007669"/>
    <property type="project" value="UniProtKB-KW"/>
</dbReference>
<keyword evidence="6" id="KW-0808">Transferase</keyword>
<dbReference type="Pfam" id="PF02445">
    <property type="entry name" value="NadA"/>
    <property type="match status" value="1"/>
</dbReference>
<organism evidence="11 12">
    <name type="scientific">Methanoculleus sediminis</name>
    <dbReference type="NCBI Taxonomy" id="1550566"/>
    <lineage>
        <taxon>Archaea</taxon>
        <taxon>Methanobacteriati</taxon>
        <taxon>Methanobacteriota</taxon>
        <taxon>Stenosarchaea group</taxon>
        <taxon>Methanomicrobia</taxon>
        <taxon>Methanomicrobiales</taxon>
        <taxon>Methanomicrobiaceae</taxon>
        <taxon>Methanoculleus</taxon>
    </lineage>
</organism>
<comment type="pathway">
    <text evidence="2">Cofactor biosynthesis; NAD(+) biosynthesis; quinolinate from iminoaspartate: step 1/1.</text>
</comment>
<accession>A0A0H1QWK5</accession>
<name>A0A0H1QWK5_9EURY</name>
<evidence type="ECO:0000313" key="11">
    <source>
        <dbReference type="EMBL" id="KLK87300.1"/>
    </source>
</evidence>
<keyword evidence="8" id="KW-0408">Iron</keyword>
<dbReference type="PATRIC" id="fig|1550566.3.peg.2621"/>
<evidence type="ECO:0000256" key="1">
    <source>
        <dbReference type="ARBA" id="ARBA00001966"/>
    </source>
</evidence>
<keyword evidence="5" id="KW-0662">Pyridine nucleotide biosynthesis</keyword>